<dbReference type="EnsemblPlants" id="Kaladp0048s0358.1.v1.1">
    <property type="protein sequence ID" value="Kaladp0048s0358.1.v1.1.CDS.1"/>
    <property type="gene ID" value="Kaladp0048s0358.v1.1"/>
</dbReference>
<evidence type="ECO:0000313" key="3">
    <source>
        <dbReference type="Proteomes" id="UP000594263"/>
    </source>
</evidence>
<protein>
    <submittedName>
        <fullName evidence="2">Uncharacterized protein</fullName>
    </submittedName>
</protein>
<dbReference type="AlphaFoldDB" id="A0A7N0TZT9"/>
<keyword evidence="3" id="KW-1185">Reference proteome</keyword>
<name>A0A7N0TZT9_KALFE</name>
<feature type="region of interest" description="Disordered" evidence="1">
    <location>
        <begin position="1"/>
        <end position="23"/>
    </location>
</feature>
<accession>A0A7N0TZT9</accession>
<organism evidence="2 3">
    <name type="scientific">Kalanchoe fedtschenkoi</name>
    <name type="common">Lavender scallops</name>
    <name type="synonym">South American air plant</name>
    <dbReference type="NCBI Taxonomy" id="63787"/>
    <lineage>
        <taxon>Eukaryota</taxon>
        <taxon>Viridiplantae</taxon>
        <taxon>Streptophyta</taxon>
        <taxon>Embryophyta</taxon>
        <taxon>Tracheophyta</taxon>
        <taxon>Spermatophyta</taxon>
        <taxon>Magnoliopsida</taxon>
        <taxon>eudicotyledons</taxon>
        <taxon>Gunneridae</taxon>
        <taxon>Pentapetalae</taxon>
        <taxon>Saxifragales</taxon>
        <taxon>Crassulaceae</taxon>
        <taxon>Kalanchoe</taxon>
    </lineage>
</organism>
<sequence>MSSMSWESADPSAARGLAMTGNSRPEKFASACSRRICLGMSTLSSPSWETAWSMVVRVRRRETAWGWSTTETAGLVAEKSSSWRVQSSSPWSLWMTQWKGGGG</sequence>
<reference evidence="2" key="1">
    <citation type="submission" date="2021-01" db="UniProtKB">
        <authorList>
            <consortium name="EnsemblPlants"/>
        </authorList>
    </citation>
    <scope>IDENTIFICATION</scope>
</reference>
<evidence type="ECO:0000313" key="2">
    <source>
        <dbReference type="EnsemblPlants" id="Kaladp0048s0358.1.v1.1.CDS.1"/>
    </source>
</evidence>
<proteinExistence type="predicted"/>
<dbReference type="Gramene" id="Kaladp0048s0358.1.v1.1">
    <property type="protein sequence ID" value="Kaladp0048s0358.1.v1.1.CDS.1"/>
    <property type="gene ID" value="Kaladp0048s0358.v1.1"/>
</dbReference>
<dbReference type="Proteomes" id="UP000594263">
    <property type="component" value="Unplaced"/>
</dbReference>
<evidence type="ECO:0000256" key="1">
    <source>
        <dbReference type="SAM" id="MobiDB-lite"/>
    </source>
</evidence>